<evidence type="ECO:0000313" key="1">
    <source>
        <dbReference type="EMBL" id="PIY69041.1"/>
    </source>
</evidence>
<protein>
    <submittedName>
        <fullName evidence="1">Uncharacterized protein</fullName>
    </submittedName>
</protein>
<evidence type="ECO:0000313" key="2">
    <source>
        <dbReference type="Proteomes" id="UP000230108"/>
    </source>
</evidence>
<sequence length="308" mass="35218">MVQLYCYHFINCDNYCSYVHCYKQCTWFVQYRRLIMKKLIVVADWAHDSLNCQEVRTAVEGYLKDDGGAKISFVASTPSTIHTGFLLKQLTLIEERYGDPNRTVIFQNTDPRVQTQEGVEAAKGAEFILLRLYSGIWICGPNAGYDFSFLRNQIERIYHYPGLDKGSQFRSRDLYSRVSAHLMDEMEDELELVESSTNIIPGIQDYYVGHIDNHGNIKTTITRENLKGKFELGEMVLITLNEVSKKAKYVSNLFGATPGELVIYPGSSGAKDNAYMEISVWRHFTEKDPTTGVHAFNHPRPGQKIEIK</sequence>
<gene>
    <name evidence="1" type="ORF">COY90_02700</name>
</gene>
<dbReference type="EMBL" id="PFLF01000055">
    <property type="protein sequence ID" value="PIY69041.1"/>
    <property type="molecule type" value="Genomic_DNA"/>
</dbReference>
<name>A0A2M7QCU8_9BACT</name>
<dbReference type="InterPro" id="IPR023227">
    <property type="entry name" value="SAM_OH_AdoTrfase_C_sf"/>
</dbReference>
<reference evidence="2" key="1">
    <citation type="submission" date="2017-09" db="EMBL/GenBank/DDBJ databases">
        <title>Depth-based differentiation of microbial function through sediment-hosted aquifers and enrichment of novel symbionts in the deep terrestrial subsurface.</title>
        <authorList>
            <person name="Probst A.J."/>
            <person name="Ladd B."/>
            <person name="Jarett J.K."/>
            <person name="Geller-Mcgrath D.E."/>
            <person name="Sieber C.M.K."/>
            <person name="Emerson J.B."/>
            <person name="Anantharaman K."/>
            <person name="Thomas B.C."/>
            <person name="Malmstrom R."/>
            <person name="Stieglmeier M."/>
            <person name="Klingl A."/>
            <person name="Woyke T."/>
            <person name="Ryan C.M."/>
            <person name="Banfield J.F."/>
        </authorList>
    </citation>
    <scope>NUCLEOTIDE SEQUENCE [LARGE SCALE GENOMIC DNA]</scope>
</reference>
<comment type="caution">
    <text evidence="1">The sequence shown here is derived from an EMBL/GenBank/DDBJ whole genome shotgun (WGS) entry which is preliminary data.</text>
</comment>
<dbReference type="Gene3D" id="2.40.30.90">
    <property type="entry name" value="Bacterial fluorinating enzyme like"/>
    <property type="match status" value="1"/>
</dbReference>
<accession>A0A2M7QCU8</accession>
<dbReference type="Proteomes" id="UP000230108">
    <property type="component" value="Unassembled WGS sequence"/>
</dbReference>
<proteinExistence type="predicted"/>
<dbReference type="AlphaFoldDB" id="A0A2M7QCU8"/>
<organism evidence="1 2">
    <name type="scientific">Candidatus Roizmanbacteria bacterium CG_4_10_14_0_8_um_filter_39_9</name>
    <dbReference type="NCBI Taxonomy" id="1974829"/>
    <lineage>
        <taxon>Bacteria</taxon>
        <taxon>Candidatus Roizmaniibacteriota</taxon>
    </lineage>
</organism>